<dbReference type="GO" id="GO:0005737">
    <property type="term" value="C:cytoplasm"/>
    <property type="evidence" value="ECO:0007669"/>
    <property type="project" value="UniProtKB-UniRule"/>
</dbReference>
<evidence type="ECO:0000256" key="3">
    <source>
        <dbReference type="ARBA" id="ARBA00022737"/>
    </source>
</evidence>
<evidence type="ECO:0000256" key="5">
    <source>
        <dbReference type="ARBA" id="ARBA00023125"/>
    </source>
</evidence>
<dbReference type="PANTHER" id="PTHR34701:SF1">
    <property type="entry name" value="TRANSCRIPTIONAL REGULATOR MRAZ"/>
    <property type="match status" value="1"/>
</dbReference>
<protein>
    <recommendedName>
        <fullName evidence="1 7">Transcriptional regulator MraZ</fullName>
    </recommendedName>
</protein>
<keyword evidence="3" id="KW-0677">Repeat</keyword>
<dbReference type="GO" id="GO:0000976">
    <property type="term" value="F:transcription cis-regulatory region binding"/>
    <property type="evidence" value="ECO:0007669"/>
    <property type="project" value="TreeGrafter"/>
</dbReference>
<dbReference type="InterPro" id="IPR020603">
    <property type="entry name" value="MraZ_dom"/>
</dbReference>
<dbReference type="InterPro" id="IPR035644">
    <property type="entry name" value="MraZ_C"/>
</dbReference>
<dbReference type="GO" id="GO:2000143">
    <property type="term" value="P:negative regulation of DNA-templated transcription initiation"/>
    <property type="evidence" value="ECO:0007669"/>
    <property type="project" value="TreeGrafter"/>
</dbReference>
<evidence type="ECO:0000256" key="6">
    <source>
        <dbReference type="ARBA" id="ARBA00023163"/>
    </source>
</evidence>
<evidence type="ECO:0000256" key="1">
    <source>
        <dbReference type="ARBA" id="ARBA00013860"/>
    </source>
</evidence>
<dbReference type="Proteomes" id="UP000781173">
    <property type="component" value="Unassembled WGS sequence"/>
</dbReference>
<dbReference type="PROSITE" id="PS51740">
    <property type="entry name" value="SPOVT_ABRB"/>
    <property type="match status" value="2"/>
</dbReference>
<organism evidence="9 10">
    <name type="scientific">Candidatus Dojkabacteria bacterium</name>
    <dbReference type="NCBI Taxonomy" id="2099670"/>
    <lineage>
        <taxon>Bacteria</taxon>
        <taxon>Candidatus Dojkabacteria</taxon>
    </lineage>
</organism>
<evidence type="ECO:0000256" key="2">
    <source>
        <dbReference type="ARBA" id="ARBA00022490"/>
    </source>
</evidence>
<dbReference type="CDD" id="cd16320">
    <property type="entry name" value="MraZ_N"/>
    <property type="match status" value="1"/>
</dbReference>
<sequence length="146" mass="16899">MIIGEYEGKLTDKNRLAVPAKIRSEFKSELIVCRGYEGCLLLFDGKRWKDLIKVLSQKPLLQMNIRDTKRFLVGGAHELDLDQQGRFVVPQQLKSYASLNNEVVFVAILDWVEIWDKNNWDRKLAELTESAGDIADRLVQEYENKT</sequence>
<dbReference type="NCBIfam" id="TIGR00242">
    <property type="entry name" value="division/cell wall cluster transcriptional repressor MraZ"/>
    <property type="match status" value="1"/>
</dbReference>
<evidence type="ECO:0000256" key="4">
    <source>
        <dbReference type="ARBA" id="ARBA00023015"/>
    </source>
</evidence>
<dbReference type="SUPFAM" id="SSF89447">
    <property type="entry name" value="AbrB/MazE/MraZ-like"/>
    <property type="match status" value="1"/>
</dbReference>
<dbReference type="AlphaFoldDB" id="A0A952AH32"/>
<evidence type="ECO:0000259" key="8">
    <source>
        <dbReference type="PROSITE" id="PS51740"/>
    </source>
</evidence>
<name>A0A952AH32_9BACT</name>
<evidence type="ECO:0000256" key="7">
    <source>
        <dbReference type="HAMAP-Rule" id="MF_01008"/>
    </source>
</evidence>
<evidence type="ECO:0000313" key="9">
    <source>
        <dbReference type="EMBL" id="MBW7953669.1"/>
    </source>
</evidence>
<feature type="domain" description="SpoVT-AbrB" evidence="8">
    <location>
        <begin position="76"/>
        <end position="119"/>
    </location>
</feature>
<accession>A0A952AH32</accession>
<dbReference type="Gene3D" id="3.40.1550.20">
    <property type="entry name" value="Transcriptional regulator MraZ domain"/>
    <property type="match status" value="1"/>
</dbReference>
<reference evidence="9" key="1">
    <citation type="journal article" date="2022" name="ISME J.">
        <title>A general approach to explore prokaryotic protein glycosylation reveals the unique surface layer modulation of an anammox bacterium.</title>
        <authorList>
            <person name="Pabst M."/>
            <person name="Grouzdev D.S."/>
            <person name="Lawson C.E."/>
            <person name="Kleikamp H.B.C."/>
            <person name="de Ram C."/>
            <person name="Louwen R."/>
            <person name="Lin Y.M."/>
            <person name="Lucker S."/>
            <person name="van Loosdrecht M.C.M."/>
            <person name="Laureni M."/>
        </authorList>
    </citation>
    <scope>NUCLEOTIDE SEQUENCE</scope>
    <source>
        <strain evidence="9">BROCD043</strain>
    </source>
</reference>
<keyword evidence="5 7" id="KW-0238">DNA-binding</keyword>
<dbReference type="Pfam" id="PF02381">
    <property type="entry name" value="MraZ"/>
    <property type="match status" value="2"/>
</dbReference>
<dbReference type="PANTHER" id="PTHR34701">
    <property type="entry name" value="TRANSCRIPTIONAL REGULATOR MRAZ"/>
    <property type="match status" value="1"/>
</dbReference>
<dbReference type="GO" id="GO:0009295">
    <property type="term" value="C:nucleoid"/>
    <property type="evidence" value="ECO:0007669"/>
    <property type="project" value="UniProtKB-SubCell"/>
</dbReference>
<keyword evidence="2 7" id="KW-0963">Cytoplasm</keyword>
<feature type="domain" description="SpoVT-AbrB" evidence="8">
    <location>
        <begin position="5"/>
        <end position="47"/>
    </location>
</feature>
<comment type="caution">
    <text evidence="9">The sequence shown here is derived from an EMBL/GenBank/DDBJ whole genome shotgun (WGS) entry which is preliminary data.</text>
</comment>
<dbReference type="GO" id="GO:0003700">
    <property type="term" value="F:DNA-binding transcription factor activity"/>
    <property type="evidence" value="ECO:0007669"/>
    <property type="project" value="UniProtKB-UniRule"/>
</dbReference>
<dbReference type="HAMAP" id="MF_01008">
    <property type="entry name" value="MraZ"/>
    <property type="match status" value="1"/>
</dbReference>
<keyword evidence="4 7" id="KW-0805">Transcription regulation</keyword>
<dbReference type="InterPro" id="IPR035642">
    <property type="entry name" value="MraZ_N"/>
</dbReference>
<keyword evidence="6 7" id="KW-0804">Transcription</keyword>
<proteinExistence type="inferred from homology"/>
<dbReference type="InterPro" id="IPR007159">
    <property type="entry name" value="SpoVT-AbrB_dom"/>
</dbReference>
<comment type="subunit">
    <text evidence="7">Forms oligomers.</text>
</comment>
<dbReference type="EMBL" id="JACFOF010000005">
    <property type="protein sequence ID" value="MBW7953669.1"/>
    <property type="molecule type" value="Genomic_DNA"/>
</dbReference>
<comment type="similarity">
    <text evidence="7">Belongs to the MraZ family.</text>
</comment>
<dbReference type="InterPro" id="IPR038619">
    <property type="entry name" value="MraZ_sf"/>
</dbReference>
<dbReference type="InterPro" id="IPR003444">
    <property type="entry name" value="MraZ"/>
</dbReference>
<dbReference type="InterPro" id="IPR037914">
    <property type="entry name" value="SpoVT-AbrB_sf"/>
</dbReference>
<evidence type="ECO:0000313" key="10">
    <source>
        <dbReference type="Proteomes" id="UP000781173"/>
    </source>
</evidence>
<dbReference type="CDD" id="cd16321">
    <property type="entry name" value="MraZ_C"/>
    <property type="match status" value="1"/>
</dbReference>
<comment type="subcellular location">
    <subcellularLocation>
        <location evidence="7">Cytoplasm</location>
        <location evidence="7">Nucleoid</location>
    </subcellularLocation>
</comment>
<gene>
    <name evidence="7 9" type="primary">mraZ</name>
    <name evidence="9" type="ORF">H3C67_02690</name>
</gene>